<dbReference type="RefSeq" id="WP_005936227.1">
    <property type="nucleotide sequence ID" value="NZ_ATVK01000041.1"/>
</dbReference>
<dbReference type="CDD" id="cd02980">
    <property type="entry name" value="TRX_Fd_family"/>
    <property type="match status" value="1"/>
</dbReference>
<dbReference type="AlphaFoldDB" id="L7L5S7"/>
<keyword evidence="2" id="KW-1185">Reference proteome</keyword>
<evidence type="ECO:0008006" key="3">
    <source>
        <dbReference type="Google" id="ProtNLM"/>
    </source>
</evidence>
<gene>
    <name evidence="1" type="ORF">GOHSU_04_01690</name>
</gene>
<comment type="caution">
    <text evidence="1">The sequence shown here is derived from an EMBL/GenBank/DDBJ whole genome shotgun (WGS) entry which is preliminary data.</text>
</comment>
<dbReference type="EMBL" id="BANT01000004">
    <property type="protein sequence ID" value="GAC56299.1"/>
    <property type="molecule type" value="Genomic_DNA"/>
</dbReference>
<proteinExistence type="predicted"/>
<dbReference type="STRING" id="1121927.GOHSU_04_01690"/>
<name>L7L5S7_9ACTN</name>
<evidence type="ECO:0000313" key="1">
    <source>
        <dbReference type="EMBL" id="GAC56299.1"/>
    </source>
</evidence>
<dbReference type="SUPFAM" id="SSF52833">
    <property type="entry name" value="Thioredoxin-like"/>
    <property type="match status" value="1"/>
</dbReference>
<dbReference type="InterPro" id="IPR036249">
    <property type="entry name" value="Thioredoxin-like_sf"/>
</dbReference>
<dbReference type="Gene3D" id="3.40.30.10">
    <property type="entry name" value="Glutaredoxin"/>
    <property type="match status" value="1"/>
</dbReference>
<accession>L7L5S7</accession>
<evidence type="ECO:0000313" key="2">
    <source>
        <dbReference type="Proteomes" id="UP000053405"/>
    </source>
</evidence>
<dbReference type="Proteomes" id="UP000053405">
    <property type="component" value="Unassembled WGS sequence"/>
</dbReference>
<protein>
    <recommendedName>
        <fullName evidence="3">Ferredoxin</fullName>
    </recommendedName>
</protein>
<organism evidence="1 2">
    <name type="scientific">Gordonia hirsuta DSM 44140 = NBRC 16056</name>
    <dbReference type="NCBI Taxonomy" id="1121927"/>
    <lineage>
        <taxon>Bacteria</taxon>
        <taxon>Bacillati</taxon>
        <taxon>Actinomycetota</taxon>
        <taxon>Actinomycetes</taxon>
        <taxon>Mycobacteriales</taxon>
        <taxon>Gordoniaceae</taxon>
        <taxon>Gordonia</taxon>
    </lineage>
</organism>
<dbReference type="eggNOG" id="COG3411">
    <property type="taxonomic scope" value="Bacteria"/>
</dbReference>
<reference evidence="1 2" key="1">
    <citation type="submission" date="2012-12" db="EMBL/GenBank/DDBJ databases">
        <title>Whole genome shotgun sequence of Gordonia hirsuta NBRC 16056.</title>
        <authorList>
            <person name="Isaki-Nakamura S."/>
            <person name="Hosoyama A."/>
            <person name="Tsuchikane K."/>
            <person name="Katsumata H."/>
            <person name="Baba S."/>
            <person name="Yamazaki S."/>
            <person name="Fujita N."/>
        </authorList>
    </citation>
    <scope>NUCLEOTIDE SEQUENCE [LARGE SCALE GENOMIC DNA]</scope>
    <source>
        <strain evidence="1 2">NBRC 16056</strain>
    </source>
</reference>
<sequence length="260" mass="27292">MTIDWIIITAPTDRGGLPAPALERAVVALTARRPQVPVRVAVLGGTEVPITEALDEAATAGARCVLLVSGQTLGDTKQDAWCARLVGHWLRTRPAGSTGPQVRIAPLLTEHDGYAELLEAAIAGGGVPARQTTAPIQSPAWENVPGFARHVLVCRGPRCSVEGARESSVALAAALAARDLGDDQALQSLTGCLFPCGQAPVMVVYPDGVWYSGMRPDRVEQLVERHLVGDTPVPEWIARQMTPAATTPAATAPEDPAPEA</sequence>